<evidence type="ECO:0000313" key="1">
    <source>
        <dbReference type="EMBL" id="AFZ04988.1"/>
    </source>
</evidence>
<organism evidence="1 2">
    <name type="scientific">Phormidium nigroviride PCC 7112</name>
    <dbReference type="NCBI Taxonomy" id="179408"/>
    <lineage>
        <taxon>Bacteria</taxon>
        <taxon>Bacillati</taxon>
        <taxon>Cyanobacteriota</taxon>
        <taxon>Cyanophyceae</taxon>
        <taxon>Oscillatoriophycideae</taxon>
        <taxon>Oscillatoriales</taxon>
        <taxon>Oscillatoriaceae</taxon>
        <taxon>Phormidium</taxon>
    </lineage>
</organism>
<dbReference type="OrthoDB" id="479643at2"/>
<accession>K9VA64</accession>
<name>K9VA64_9CYAN</name>
<proteinExistence type="predicted"/>
<dbReference type="eggNOG" id="ENOG503254X">
    <property type="taxonomic scope" value="Bacteria"/>
</dbReference>
<dbReference type="KEGG" id="oni:Osc7112_0375"/>
<dbReference type="AlphaFoldDB" id="K9VA64"/>
<dbReference type="EMBL" id="CP003614">
    <property type="protein sequence ID" value="AFZ04988.1"/>
    <property type="molecule type" value="Genomic_DNA"/>
</dbReference>
<evidence type="ECO:0008006" key="3">
    <source>
        <dbReference type="Google" id="ProtNLM"/>
    </source>
</evidence>
<protein>
    <recommendedName>
        <fullName evidence="3">PD-(D/E)XK nuclease superfamily protein</fullName>
    </recommendedName>
</protein>
<dbReference type="Proteomes" id="UP000010478">
    <property type="component" value="Chromosome"/>
</dbReference>
<sequence length="374" mass="43487">MLVALFSRLLNLNTGSIPLEDFFTELVAYLFSTDKEILYSWLKNLNLLDINIYLDAYVSTQREFEPLDDHRLASRPDILIELVDAKSRSIIFIESKIGSQEGYEQLSRYAEILHGISGFQHKFLLYITRDFDPKDQADILKNISQSTVQFRQLRWHQFYRFLKSQADTMLVKEIVTFMDEYRMAHNNQFSSIDVIALANFTKSLKLMEETMWGEVSQRFEKVLGAIKQKSTALTQIQWHGRYLMTASMPSGRWWCGLGFILKTSHLTDYPIVRLVLEVDPNSPRRAEIIETMKDICEQYGWRGYNLDSSKDWAGIVRDKSLQDFLSEEDHVVAVKRFFLQALDELEKIKDQYSKLPWVAIQGNGESSDDTLPAT</sequence>
<dbReference type="RefSeq" id="WP_015174323.1">
    <property type="nucleotide sequence ID" value="NC_019729.1"/>
</dbReference>
<evidence type="ECO:0000313" key="2">
    <source>
        <dbReference type="Proteomes" id="UP000010478"/>
    </source>
</evidence>
<gene>
    <name evidence="1" type="ORF">Osc7112_0375</name>
</gene>
<keyword evidence="2" id="KW-1185">Reference proteome</keyword>
<dbReference type="HOGENOM" id="CLU_786750_0_0_3"/>
<reference evidence="1 2" key="1">
    <citation type="submission" date="2012-05" db="EMBL/GenBank/DDBJ databases">
        <title>Finished chromosome of genome of Oscillatoria sp. PCC 7112.</title>
        <authorList>
            <consortium name="US DOE Joint Genome Institute"/>
            <person name="Gugger M."/>
            <person name="Coursin T."/>
            <person name="Rippka R."/>
            <person name="Tandeau De Marsac N."/>
            <person name="Huntemann M."/>
            <person name="Wei C.-L."/>
            <person name="Han J."/>
            <person name="Detter J.C."/>
            <person name="Han C."/>
            <person name="Tapia R."/>
            <person name="Davenport K."/>
            <person name="Daligault H."/>
            <person name="Erkkila T."/>
            <person name="Gu W."/>
            <person name="Munk A.C.C."/>
            <person name="Teshima H."/>
            <person name="Xu Y."/>
            <person name="Chain P."/>
            <person name="Chen A."/>
            <person name="Krypides N."/>
            <person name="Mavromatis K."/>
            <person name="Markowitz V."/>
            <person name="Szeto E."/>
            <person name="Ivanova N."/>
            <person name="Mikhailova N."/>
            <person name="Ovchinnikova G."/>
            <person name="Pagani I."/>
            <person name="Pati A."/>
            <person name="Goodwin L."/>
            <person name="Peters L."/>
            <person name="Pitluck S."/>
            <person name="Woyke T."/>
            <person name="Kerfeld C."/>
        </authorList>
    </citation>
    <scope>NUCLEOTIDE SEQUENCE [LARGE SCALE GENOMIC DNA]</scope>
    <source>
        <strain evidence="1 2">PCC 7112</strain>
    </source>
</reference>